<feature type="transmembrane region" description="Helical" evidence="1">
    <location>
        <begin position="60"/>
        <end position="80"/>
    </location>
</feature>
<name>A0A4R3Y9Y5_9PROT</name>
<proteinExistence type="predicted"/>
<dbReference type="AlphaFoldDB" id="A0A4R3Y9Y5"/>
<evidence type="ECO:0000256" key="1">
    <source>
        <dbReference type="SAM" id="Phobius"/>
    </source>
</evidence>
<evidence type="ECO:0000313" key="2">
    <source>
        <dbReference type="EMBL" id="TCV87474.1"/>
    </source>
</evidence>
<dbReference type="RefSeq" id="WP_124945547.1">
    <property type="nucleotide sequence ID" value="NZ_BHVT01000017.1"/>
</dbReference>
<evidence type="ECO:0000313" key="3">
    <source>
        <dbReference type="Proteomes" id="UP000295367"/>
    </source>
</evidence>
<comment type="caution">
    <text evidence="2">The sequence shown here is derived from an EMBL/GenBank/DDBJ whole genome shotgun (WGS) entry which is preliminary data.</text>
</comment>
<feature type="transmembrane region" description="Helical" evidence="1">
    <location>
        <begin position="36"/>
        <end position="53"/>
    </location>
</feature>
<gene>
    <name evidence="2" type="ORF">EDC63_105143</name>
</gene>
<dbReference type="OrthoDB" id="8537043at2"/>
<keyword evidence="1" id="KW-0812">Transmembrane</keyword>
<dbReference type="EMBL" id="SMCO01000005">
    <property type="protein sequence ID" value="TCV87474.1"/>
    <property type="molecule type" value="Genomic_DNA"/>
</dbReference>
<feature type="transmembrane region" description="Helical" evidence="1">
    <location>
        <begin position="86"/>
        <end position="108"/>
    </location>
</feature>
<reference evidence="2 3" key="1">
    <citation type="submission" date="2019-03" db="EMBL/GenBank/DDBJ databases">
        <title>Genomic Encyclopedia of Type Strains, Phase IV (KMG-IV): sequencing the most valuable type-strain genomes for metagenomic binning, comparative biology and taxonomic classification.</title>
        <authorList>
            <person name="Goeker M."/>
        </authorList>
    </citation>
    <scope>NUCLEOTIDE SEQUENCE [LARGE SCALE GENOMIC DNA]</scope>
    <source>
        <strain evidence="2 3">DSM 100309</strain>
    </source>
</reference>
<keyword evidence="1" id="KW-1133">Transmembrane helix</keyword>
<accession>A0A4R3Y9Y5</accession>
<sequence length="219" mass="24929">MMRSIRFLGKLLVIFACLGYPWLAHAAMMDHTAVLLRIILALVPLSVLAFWTIKHATNRILWSFVFLAAAIVIFVLRSNVLLNFDAAFGIPHAAINLFLLWFFGHTLLPGKEPLITRLARRVHGTLDARLVSYTKGVTIAWCVFFIGQIMTSVLLFNFTSLSTWSLFINFINFPLVIVMFIGEYVYRVLRYRDFPHVTIKQTVQAFNTDFSSATGAKPR</sequence>
<protein>
    <submittedName>
        <fullName evidence="2">Putative membrane protein</fullName>
    </submittedName>
</protein>
<keyword evidence="3" id="KW-1185">Reference proteome</keyword>
<dbReference type="Proteomes" id="UP000295367">
    <property type="component" value="Unassembled WGS sequence"/>
</dbReference>
<organism evidence="2 3">
    <name type="scientific">Sulfurirhabdus autotrophica</name>
    <dbReference type="NCBI Taxonomy" id="1706046"/>
    <lineage>
        <taxon>Bacteria</taxon>
        <taxon>Pseudomonadati</taxon>
        <taxon>Pseudomonadota</taxon>
        <taxon>Betaproteobacteria</taxon>
        <taxon>Nitrosomonadales</taxon>
        <taxon>Sulfuricellaceae</taxon>
        <taxon>Sulfurirhabdus</taxon>
    </lineage>
</organism>
<keyword evidence="1" id="KW-0472">Membrane</keyword>
<feature type="transmembrane region" description="Helical" evidence="1">
    <location>
        <begin position="164"/>
        <end position="186"/>
    </location>
</feature>